<gene>
    <name evidence="1" type="ORF">SPARVUS_LOCUS12301904</name>
</gene>
<name>A0ABN9FL66_9NEOB</name>
<comment type="caution">
    <text evidence="1">The sequence shown here is derived from an EMBL/GenBank/DDBJ whole genome shotgun (WGS) entry which is preliminary data.</text>
</comment>
<keyword evidence="2" id="KW-1185">Reference proteome</keyword>
<proteinExistence type="predicted"/>
<evidence type="ECO:0000313" key="1">
    <source>
        <dbReference type="EMBL" id="CAI9597793.1"/>
    </source>
</evidence>
<sequence>MCPLQRPRPSPLADAGIRLACSGPCKRRDVRGPERQQILQFFKTVIFLEMMYQTISHTFCP</sequence>
<evidence type="ECO:0000313" key="2">
    <source>
        <dbReference type="Proteomes" id="UP001162483"/>
    </source>
</evidence>
<reference evidence="1" key="1">
    <citation type="submission" date="2023-05" db="EMBL/GenBank/DDBJ databases">
        <authorList>
            <person name="Stuckert A."/>
        </authorList>
    </citation>
    <scope>NUCLEOTIDE SEQUENCE</scope>
</reference>
<dbReference type="Proteomes" id="UP001162483">
    <property type="component" value="Unassembled WGS sequence"/>
</dbReference>
<dbReference type="EMBL" id="CATNWA010017080">
    <property type="protein sequence ID" value="CAI9597793.1"/>
    <property type="molecule type" value="Genomic_DNA"/>
</dbReference>
<accession>A0ABN9FL66</accession>
<organism evidence="1 2">
    <name type="scientific">Staurois parvus</name>
    <dbReference type="NCBI Taxonomy" id="386267"/>
    <lineage>
        <taxon>Eukaryota</taxon>
        <taxon>Metazoa</taxon>
        <taxon>Chordata</taxon>
        <taxon>Craniata</taxon>
        <taxon>Vertebrata</taxon>
        <taxon>Euteleostomi</taxon>
        <taxon>Amphibia</taxon>
        <taxon>Batrachia</taxon>
        <taxon>Anura</taxon>
        <taxon>Neobatrachia</taxon>
        <taxon>Ranoidea</taxon>
        <taxon>Ranidae</taxon>
        <taxon>Staurois</taxon>
    </lineage>
</organism>
<protein>
    <submittedName>
        <fullName evidence="1">Uncharacterized protein</fullName>
    </submittedName>
</protein>